<sequence length="119" mass="13882">MKNINKSIENSEVVSILKTRTLFVLMIEQTLVKFEKEHSDLMCGYDEYGTVLELRDRKSKTLIGKWSIGELLCKALPFHDEIEMAEKGCDKTFEFLEEVVYHSANKSHEFDNYENVKNV</sequence>
<organism evidence="1 2">
    <name type="scientific">Kandleria vitulina</name>
    <dbReference type="NCBI Taxonomy" id="1630"/>
    <lineage>
        <taxon>Bacteria</taxon>
        <taxon>Bacillati</taxon>
        <taxon>Bacillota</taxon>
        <taxon>Erysipelotrichia</taxon>
        <taxon>Erysipelotrichales</taxon>
        <taxon>Coprobacillaceae</taxon>
        <taxon>Kandleria</taxon>
    </lineage>
</organism>
<accession>A0A1H2WCR6</accession>
<evidence type="ECO:0000313" key="2">
    <source>
        <dbReference type="Proteomes" id="UP000182429"/>
    </source>
</evidence>
<dbReference type="Proteomes" id="UP000182429">
    <property type="component" value="Unassembled WGS sequence"/>
</dbReference>
<proteinExistence type="predicted"/>
<dbReference type="EMBL" id="FNNF01000052">
    <property type="protein sequence ID" value="SDW78276.1"/>
    <property type="molecule type" value="Genomic_DNA"/>
</dbReference>
<evidence type="ECO:0000313" key="1">
    <source>
        <dbReference type="EMBL" id="SDW78276.1"/>
    </source>
</evidence>
<dbReference type="AlphaFoldDB" id="A0A1H2WCR6"/>
<protein>
    <submittedName>
        <fullName evidence="1">Uncharacterized protein</fullName>
    </submittedName>
</protein>
<reference evidence="1 2" key="1">
    <citation type="submission" date="2016-10" db="EMBL/GenBank/DDBJ databases">
        <authorList>
            <person name="de Groot N.N."/>
        </authorList>
    </citation>
    <scope>NUCLEOTIDE SEQUENCE [LARGE SCALE GENOMIC DNA]</scope>
    <source>
        <strain evidence="1 2">S3b</strain>
    </source>
</reference>
<name>A0A1H2WCR6_9FIRM</name>
<dbReference type="RefSeq" id="WP_074687354.1">
    <property type="nucleotide sequence ID" value="NZ_FNNF01000052.1"/>
</dbReference>
<gene>
    <name evidence="1" type="ORF">SAMN04487759_1527</name>
</gene>